<dbReference type="AlphaFoldDB" id="A0A6J7TTE9"/>
<sequence>MRAVTVAPSPVCTALTRDPSQMIPTTRVLVRKKPPAARNDCFSASGNMPLPPTGRPSVPTCRRAYEIAPSPVPGVSGEIPHTTGPSTIAGPMTASSSKNCRITSAADIRLIRSIEATPRPPLRITVESSDPRVGGLAAASRIRRATGMAVCANCLYPSTEPGCAMASSSSVLSTSCHKGQNFSVVQSPLICGGSTSMYSRPCAERLSSSAMGVVRNVRWSQLQMLTVAPPYSSLAAVPPTSDLASISKVDKPCLARYAAVTSPLCPAPMTMASKSVSARLVMVSIQPLR</sequence>
<protein>
    <submittedName>
        <fullName evidence="1">Unannotated protein</fullName>
    </submittedName>
</protein>
<proteinExistence type="predicted"/>
<reference evidence="1" key="1">
    <citation type="submission" date="2020-05" db="EMBL/GenBank/DDBJ databases">
        <authorList>
            <person name="Chiriac C."/>
            <person name="Salcher M."/>
            <person name="Ghai R."/>
            <person name="Kavagutti S V."/>
        </authorList>
    </citation>
    <scope>NUCLEOTIDE SEQUENCE</scope>
</reference>
<accession>A0A6J7TTE9</accession>
<dbReference type="EMBL" id="CAFBQH010000154">
    <property type="protein sequence ID" value="CAB5057334.1"/>
    <property type="molecule type" value="Genomic_DNA"/>
</dbReference>
<gene>
    <name evidence="1" type="ORF">UFOPK4293_01631</name>
</gene>
<organism evidence="1">
    <name type="scientific">freshwater metagenome</name>
    <dbReference type="NCBI Taxonomy" id="449393"/>
    <lineage>
        <taxon>unclassified sequences</taxon>
        <taxon>metagenomes</taxon>
        <taxon>ecological metagenomes</taxon>
    </lineage>
</organism>
<name>A0A6J7TTE9_9ZZZZ</name>
<evidence type="ECO:0000313" key="1">
    <source>
        <dbReference type="EMBL" id="CAB5057334.1"/>
    </source>
</evidence>